<dbReference type="NCBIfam" id="TIGR00254">
    <property type="entry name" value="GGDEF"/>
    <property type="match status" value="2"/>
</dbReference>
<feature type="transmembrane region" description="Helical" evidence="1">
    <location>
        <begin position="7"/>
        <end position="26"/>
    </location>
</feature>
<reference evidence="3 4" key="1">
    <citation type="submission" date="2023-07" db="EMBL/GenBank/DDBJ databases">
        <title>Genomic Encyclopedia of Type Strains, Phase IV (KMG-IV): sequencing the most valuable type-strain genomes for metagenomic binning, comparative biology and taxonomic classification.</title>
        <authorList>
            <person name="Goeker M."/>
        </authorList>
    </citation>
    <scope>NUCLEOTIDE SEQUENCE [LARGE SCALE GENOMIC DNA]</scope>
    <source>
        <strain evidence="3 4">DSM 4006</strain>
    </source>
</reference>
<feature type="transmembrane region" description="Helical" evidence="1">
    <location>
        <begin position="32"/>
        <end position="49"/>
    </location>
</feature>
<feature type="domain" description="GGDEF" evidence="2">
    <location>
        <begin position="591"/>
        <end position="720"/>
    </location>
</feature>
<keyword evidence="1" id="KW-0472">Membrane</keyword>
<evidence type="ECO:0000313" key="3">
    <source>
        <dbReference type="EMBL" id="MDQ0188734.1"/>
    </source>
</evidence>
<feature type="transmembrane region" description="Helical" evidence="1">
    <location>
        <begin position="172"/>
        <end position="196"/>
    </location>
</feature>
<dbReference type="InterPro" id="IPR029016">
    <property type="entry name" value="GAF-like_dom_sf"/>
</dbReference>
<protein>
    <submittedName>
        <fullName evidence="3">Diguanylate cyclase (GGDEF)-like protein</fullName>
    </submittedName>
</protein>
<feature type="transmembrane region" description="Helical" evidence="1">
    <location>
        <begin position="202"/>
        <end position="221"/>
    </location>
</feature>
<dbReference type="Gene3D" id="3.30.450.40">
    <property type="match status" value="1"/>
</dbReference>
<dbReference type="InterPro" id="IPR050469">
    <property type="entry name" value="Diguanylate_Cyclase"/>
</dbReference>
<dbReference type="EMBL" id="JAUSTP010000002">
    <property type="protein sequence ID" value="MDQ0188734.1"/>
    <property type="molecule type" value="Genomic_DNA"/>
</dbReference>
<accession>A0ABT9XF82</accession>
<name>A0ABT9XF82_9BACL</name>
<evidence type="ECO:0000259" key="2">
    <source>
        <dbReference type="PROSITE" id="PS50887"/>
    </source>
</evidence>
<dbReference type="InterPro" id="IPR000160">
    <property type="entry name" value="GGDEF_dom"/>
</dbReference>
<dbReference type="SMART" id="SM00065">
    <property type="entry name" value="GAF"/>
    <property type="match status" value="1"/>
</dbReference>
<dbReference type="InterPro" id="IPR043128">
    <property type="entry name" value="Rev_trsase/Diguanyl_cyclase"/>
</dbReference>
<dbReference type="SUPFAM" id="SSF55073">
    <property type="entry name" value="Nucleotide cyclase"/>
    <property type="match status" value="2"/>
</dbReference>
<evidence type="ECO:0000313" key="4">
    <source>
        <dbReference type="Proteomes" id="UP001232973"/>
    </source>
</evidence>
<dbReference type="InterPro" id="IPR029787">
    <property type="entry name" value="Nucleotide_cyclase"/>
</dbReference>
<dbReference type="CDD" id="cd01949">
    <property type="entry name" value="GGDEF"/>
    <property type="match status" value="2"/>
</dbReference>
<feature type="transmembrane region" description="Helical" evidence="1">
    <location>
        <begin position="108"/>
        <end position="126"/>
    </location>
</feature>
<proteinExistence type="predicted"/>
<gene>
    <name evidence="3" type="ORF">J2S03_000546</name>
</gene>
<feature type="domain" description="GGDEF" evidence="2">
    <location>
        <begin position="424"/>
        <end position="558"/>
    </location>
</feature>
<dbReference type="InterPro" id="IPR003018">
    <property type="entry name" value="GAF"/>
</dbReference>
<organism evidence="3 4">
    <name type="scientific">Alicyclobacillus cycloheptanicus</name>
    <dbReference type="NCBI Taxonomy" id="1457"/>
    <lineage>
        <taxon>Bacteria</taxon>
        <taxon>Bacillati</taxon>
        <taxon>Bacillota</taxon>
        <taxon>Bacilli</taxon>
        <taxon>Bacillales</taxon>
        <taxon>Alicyclobacillaceae</taxon>
        <taxon>Alicyclobacillus</taxon>
    </lineage>
</organism>
<keyword evidence="4" id="KW-1185">Reference proteome</keyword>
<comment type="caution">
    <text evidence="3">The sequence shown here is derived from an EMBL/GenBank/DDBJ whole genome shotgun (WGS) entry which is preliminary data.</text>
</comment>
<dbReference type="PANTHER" id="PTHR45138:SF9">
    <property type="entry name" value="DIGUANYLATE CYCLASE DGCM-RELATED"/>
    <property type="match status" value="1"/>
</dbReference>
<dbReference type="Proteomes" id="UP001232973">
    <property type="component" value="Unassembled WGS sequence"/>
</dbReference>
<dbReference type="Pfam" id="PF13185">
    <property type="entry name" value="GAF_2"/>
    <property type="match status" value="1"/>
</dbReference>
<dbReference type="SMART" id="SM00267">
    <property type="entry name" value="GGDEF"/>
    <property type="match status" value="2"/>
</dbReference>
<dbReference type="RefSeq" id="WP_274455286.1">
    <property type="nucleotide sequence ID" value="NZ_CP067097.1"/>
</dbReference>
<sequence>MNPQREIWIRICELLVGIAGVGIAFLYVPELFHQNILLTVLVMALAVALESIPVPLGRVISSLLYALPIGALAVYGTSEAVWLMIAAAVLSPFITRRRTRWTTILFNAGQYTISVVAMSFAYRMIVPQAYHHMLSWNMFLGAIVGAAVFLCVNHLLINAIQFVEGTFVVRESWTVVTADSLYVLLSLPFALLMIGLSPNGPLLALVAILPLVLLGQMMRMYRRTSFIQQIHNATTKLTSEFDVERIYQEAAQVAARLTYADAVIVHILDESREVLVPGTVYPLEAAQDFNLNGVTRSGGGVIWDVVSRGAGWAYIPDIRKDERVRFDGVDARRPHLSMAIFPMRAHGELQGAIVCYSCYAYGFGELTEELRILAAQVAVLIENAKLYQELQRQSWRDGATGLYNYRYFYEALADRVQQARMTNSEMSVVIMDVDYFKKFNDTYGHLAGDAVLKSIGQLLQSEAGPEAVTARYGGEEFGIILPYSPKQAFAMAERFRKAVSSLVVNFEGHELQGITVSVGIAGFPSDGDSDRDVLLKADSAMYWGSKQRGRNKTSLYSPEFDAQLFVDGLTGLYTYHFVTIRFREALAAGSENWGAVCIDLARFSDVNATFGFAIGNRVLQEASAVIRECIRQNELACRFSGDDFLILLQNVTREELEAIGNRVDRMLASHRFECLNNVVLSLRAHYATYSFQDVESVETVFEQIGKVFSTLNARDDESSA</sequence>
<evidence type="ECO:0000256" key="1">
    <source>
        <dbReference type="SAM" id="Phobius"/>
    </source>
</evidence>
<feature type="transmembrane region" description="Helical" evidence="1">
    <location>
        <begin position="138"/>
        <end position="160"/>
    </location>
</feature>
<feature type="transmembrane region" description="Helical" evidence="1">
    <location>
        <begin position="56"/>
        <end position="74"/>
    </location>
</feature>
<dbReference type="SUPFAM" id="SSF55781">
    <property type="entry name" value="GAF domain-like"/>
    <property type="match status" value="1"/>
</dbReference>
<dbReference type="PANTHER" id="PTHR45138">
    <property type="entry name" value="REGULATORY COMPONENTS OF SENSORY TRANSDUCTION SYSTEM"/>
    <property type="match status" value="1"/>
</dbReference>
<dbReference type="Gene3D" id="3.30.70.270">
    <property type="match status" value="2"/>
</dbReference>
<dbReference type="PROSITE" id="PS50887">
    <property type="entry name" value="GGDEF"/>
    <property type="match status" value="2"/>
</dbReference>
<keyword evidence="1" id="KW-1133">Transmembrane helix</keyword>
<keyword evidence="1" id="KW-0812">Transmembrane</keyword>
<dbReference type="Pfam" id="PF00990">
    <property type="entry name" value="GGDEF"/>
    <property type="match status" value="2"/>
</dbReference>